<evidence type="ECO:0000256" key="6">
    <source>
        <dbReference type="HAMAP-Rule" id="MF_01351"/>
    </source>
</evidence>
<dbReference type="GO" id="GO:0048038">
    <property type="term" value="F:quinone binding"/>
    <property type="evidence" value="ECO:0007669"/>
    <property type="project" value="UniProtKB-KW"/>
</dbReference>
<keyword evidence="5 6" id="KW-0411">Iron-sulfur</keyword>
<comment type="cofactor">
    <cofactor evidence="6">
        <name>[4Fe-4S] cluster</name>
        <dbReference type="ChEBI" id="CHEBI:49883"/>
    </cofactor>
    <text evidence="6">Binds 2 [4Fe-4S] clusters per subunit.</text>
</comment>
<feature type="binding site" evidence="6">
    <location>
        <position position="52"/>
    </location>
    <ligand>
        <name>[4Fe-4S] cluster</name>
        <dbReference type="ChEBI" id="CHEBI:49883"/>
        <label>1</label>
    </ligand>
</feature>
<feature type="binding site" evidence="6">
    <location>
        <position position="91"/>
    </location>
    <ligand>
        <name>[4Fe-4S] cluster</name>
        <dbReference type="ChEBI" id="CHEBI:49883"/>
        <label>2</label>
    </ligand>
</feature>
<protein>
    <recommendedName>
        <fullName evidence="6">NADH-quinone oxidoreductase subunit I</fullName>
        <ecNumber evidence="6">7.1.1.-</ecNumber>
    </recommendedName>
    <alternativeName>
        <fullName evidence="6">NADH dehydrogenase I subunit I</fullName>
    </alternativeName>
    <alternativeName>
        <fullName evidence="6">NDH-1 subunit I</fullName>
    </alternativeName>
</protein>
<dbReference type="OrthoDB" id="9808559at2"/>
<feature type="binding site" evidence="6">
    <location>
        <position position="97"/>
    </location>
    <ligand>
        <name>[4Fe-4S] cluster</name>
        <dbReference type="ChEBI" id="CHEBI:49883"/>
        <label>2</label>
    </ligand>
</feature>
<keyword evidence="6" id="KW-0874">Quinone</keyword>
<comment type="catalytic activity">
    <reaction evidence="6">
        <text>a quinone + NADH + 5 H(+)(in) = a quinol + NAD(+) + 4 H(+)(out)</text>
        <dbReference type="Rhea" id="RHEA:57888"/>
        <dbReference type="ChEBI" id="CHEBI:15378"/>
        <dbReference type="ChEBI" id="CHEBI:24646"/>
        <dbReference type="ChEBI" id="CHEBI:57540"/>
        <dbReference type="ChEBI" id="CHEBI:57945"/>
        <dbReference type="ChEBI" id="CHEBI:132124"/>
    </reaction>
</comment>
<dbReference type="Gene3D" id="3.30.70.3270">
    <property type="match status" value="1"/>
</dbReference>
<evidence type="ECO:0000256" key="2">
    <source>
        <dbReference type="ARBA" id="ARBA00022723"/>
    </source>
</evidence>
<dbReference type="InterPro" id="IPR010226">
    <property type="entry name" value="NADH_quinone_OxRdtase_chainI"/>
</dbReference>
<dbReference type="NCBIfam" id="TIGR01971">
    <property type="entry name" value="NuoI"/>
    <property type="match status" value="1"/>
</dbReference>
<dbReference type="InterPro" id="IPR017900">
    <property type="entry name" value="4Fe4S_Fe_S_CS"/>
</dbReference>
<dbReference type="GO" id="GO:0050136">
    <property type="term" value="F:NADH dehydrogenase (quinone) (non-electrogenic) activity"/>
    <property type="evidence" value="ECO:0007669"/>
    <property type="project" value="UniProtKB-UniRule"/>
</dbReference>
<keyword evidence="6" id="KW-0830">Ubiquinone</keyword>
<evidence type="ECO:0000256" key="4">
    <source>
        <dbReference type="ARBA" id="ARBA00023004"/>
    </source>
</evidence>
<keyword evidence="6" id="KW-1003">Cell membrane</keyword>
<evidence type="ECO:0000256" key="3">
    <source>
        <dbReference type="ARBA" id="ARBA00022737"/>
    </source>
</evidence>
<dbReference type="AlphaFoldDB" id="A0A1I4UJT0"/>
<feature type="binding site" evidence="6">
    <location>
        <position position="94"/>
    </location>
    <ligand>
        <name>[4Fe-4S] cluster</name>
        <dbReference type="ChEBI" id="CHEBI:49883"/>
        <label>2</label>
    </ligand>
</feature>
<keyword evidence="6" id="KW-0472">Membrane</keyword>
<keyword evidence="9" id="KW-1185">Reference proteome</keyword>
<dbReference type="GO" id="GO:0051539">
    <property type="term" value="F:4 iron, 4 sulfur cluster binding"/>
    <property type="evidence" value="ECO:0007669"/>
    <property type="project" value="UniProtKB-KW"/>
</dbReference>
<dbReference type="EMBL" id="FOUU01000006">
    <property type="protein sequence ID" value="SFM89216.1"/>
    <property type="molecule type" value="Genomic_DNA"/>
</dbReference>
<dbReference type="EC" id="7.1.1.-" evidence="6"/>
<comment type="function">
    <text evidence="6">NDH-1 shuttles electrons from NADH, via FMN and iron-sulfur (Fe-S) centers, to quinones in the respiratory chain. The immediate electron acceptor for the enzyme in this species is believed to be ubiquinone. Couples the redox reaction to proton translocation (for every two electrons transferred, four hydrogen ions are translocated across the cytoplasmic membrane), and thus conserves the redox energy in a proton gradient.</text>
</comment>
<dbReference type="GO" id="GO:0005506">
    <property type="term" value="F:iron ion binding"/>
    <property type="evidence" value="ECO:0007669"/>
    <property type="project" value="UniProtKB-UniRule"/>
</dbReference>
<evidence type="ECO:0000313" key="8">
    <source>
        <dbReference type="EMBL" id="SFM89216.1"/>
    </source>
</evidence>
<dbReference type="GO" id="GO:0005886">
    <property type="term" value="C:plasma membrane"/>
    <property type="evidence" value="ECO:0007669"/>
    <property type="project" value="UniProtKB-SubCell"/>
</dbReference>
<evidence type="ECO:0000259" key="7">
    <source>
        <dbReference type="PROSITE" id="PS51379"/>
    </source>
</evidence>
<dbReference type="SUPFAM" id="SSF46548">
    <property type="entry name" value="alpha-helical ferredoxin"/>
    <property type="match status" value="1"/>
</dbReference>
<feature type="binding site" evidence="6">
    <location>
        <position position="58"/>
    </location>
    <ligand>
        <name>[4Fe-4S] cluster</name>
        <dbReference type="ChEBI" id="CHEBI:49883"/>
        <label>1</label>
    </ligand>
</feature>
<keyword evidence="4 6" id="KW-0408">Iron</keyword>
<organism evidence="8 9">
    <name type="scientific">Thermodesulforhabdus norvegica</name>
    <dbReference type="NCBI Taxonomy" id="39841"/>
    <lineage>
        <taxon>Bacteria</taxon>
        <taxon>Pseudomonadati</taxon>
        <taxon>Thermodesulfobacteriota</taxon>
        <taxon>Syntrophobacteria</taxon>
        <taxon>Syntrophobacterales</taxon>
        <taxon>Thermodesulforhabdaceae</taxon>
        <taxon>Thermodesulforhabdus</taxon>
    </lineage>
</organism>
<sequence length="137" mass="15738">MVGPLVKGLMITLKHLVTRPITVQYPKEKVGSFERYRGLQAMRKDEKGNIKCVACGLCEAICPPRAITLEIGETEDGRRFPKKYILDAYRCIYCGLCEDVCPVNAIYLTPEYENVRYRKEELLLDRDTLMKRGEMVS</sequence>
<proteinExistence type="inferred from homology"/>
<dbReference type="HAMAP" id="MF_01351">
    <property type="entry name" value="NDH1_NuoI"/>
    <property type="match status" value="1"/>
</dbReference>
<feature type="binding site" evidence="6">
    <location>
        <position position="62"/>
    </location>
    <ligand>
        <name>[4Fe-4S] cluster</name>
        <dbReference type="ChEBI" id="CHEBI:49883"/>
        <label>2</label>
    </ligand>
</feature>
<evidence type="ECO:0000313" key="9">
    <source>
        <dbReference type="Proteomes" id="UP000199611"/>
    </source>
</evidence>
<keyword evidence="6" id="KW-1278">Translocase</keyword>
<keyword evidence="1 6" id="KW-0004">4Fe-4S</keyword>
<dbReference type="STRING" id="39841.SAMN05660836_01839"/>
<name>A0A1I4UJT0_9BACT</name>
<dbReference type="Proteomes" id="UP000199611">
    <property type="component" value="Unassembled WGS sequence"/>
</dbReference>
<dbReference type="PANTHER" id="PTHR10849">
    <property type="entry name" value="NADH DEHYDROGENASE UBIQUINONE IRON-SULFUR PROTEIN 8, MITOCHONDRIAL"/>
    <property type="match status" value="1"/>
</dbReference>
<dbReference type="Pfam" id="PF12838">
    <property type="entry name" value="Fer4_7"/>
    <property type="match status" value="1"/>
</dbReference>
<dbReference type="PROSITE" id="PS51379">
    <property type="entry name" value="4FE4S_FER_2"/>
    <property type="match status" value="2"/>
</dbReference>
<keyword evidence="2 6" id="KW-0479">Metal-binding</keyword>
<reference evidence="8 9" key="1">
    <citation type="submission" date="2016-10" db="EMBL/GenBank/DDBJ databases">
        <authorList>
            <person name="de Groot N.N."/>
        </authorList>
    </citation>
    <scope>NUCLEOTIDE SEQUENCE [LARGE SCALE GENOMIC DNA]</scope>
    <source>
        <strain evidence="8 9">DSM 9990</strain>
    </source>
</reference>
<feature type="binding site" evidence="6">
    <location>
        <position position="101"/>
    </location>
    <ligand>
        <name>[4Fe-4S] cluster</name>
        <dbReference type="ChEBI" id="CHEBI:49883"/>
        <label>1</label>
    </ligand>
</feature>
<feature type="domain" description="4Fe-4S ferredoxin-type" evidence="7">
    <location>
        <begin position="40"/>
        <end position="72"/>
    </location>
</feature>
<comment type="subcellular location">
    <subcellularLocation>
        <location evidence="6">Cell membrane</location>
        <topology evidence="6">Peripheral membrane protein</topology>
    </subcellularLocation>
</comment>
<accession>A0A1I4UJT0</accession>
<comment type="subunit">
    <text evidence="6">NDH-1 is composed of 14 different subunits. Subunits NuoA, H, J, K, L, M, N constitute the membrane sector of the complex.</text>
</comment>
<gene>
    <name evidence="6" type="primary">nuoI</name>
    <name evidence="8" type="ORF">SAMN05660836_01839</name>
</gene>
<keyword evidence="6" id="KW-0520">NAD</keyword>
<dbReference type="PROSITE" id="PS00198">
    <property type="entry name" value="4FE4S_FER_1"/>
    <property type="match status" value="1"/>
</dbReference>
<evidence type="ECO:0000256" key="5">
    <source>
        <dbReference type="ARBA" id="ARBA00023014"/>
    </source>
</evidence>
<keyword evidence="3" id="KW-0677">Repeat</keyword>
<feature type="domain" description="4Fe-4S ferredoxin-type" evidence="7">
    <location>
        <begin position="82"/>
        <end position="111"/>
    </location>
</feature>
<evidence type="ECO:0000256" key="1">
    <source>
        <dbReference type="ARBA" id="ARBA00022485"/>
    </source>
</evidence>
<feature type="binding site" evidence="6">
    <location>
        <position position="55"/>
    </location>
    <ligand>
        <name>[4Fe-4S] cluster</name>
        <dbReference type="ChEBI" id="CHEBI:49883"/>
        <label>1</label>
    </ligand>
</feature>
<dbReference type="InterPro" id="IPR017896">
    <property type="entry name" value="4Fe4S_Fe-S-bd"/>
</dbReference>
<dbReference type="RefSeq" id="WP_093395218.1">
    <property type="nucleotide sequence ID" value="NZ_FOUU01000006.1"/>
</dbReference>
<comment type="similarity">
    <text evidence="6">Belongs to the complex I 23 kDa subunit family.</text>
</comment>
<dbReference type="NCBIfam" id="NF004538">
    <property type="entry name" value="PRK05888.1-4"/>
    <property type="match status" value="1"/>
</dbReference>